<protein>
    <submittedName>
        <fullName evidence="1">Uncharacterized protein</fullName>
    </submittedName>
</protein>
<evidence type="ECO:0000313" key="2">
    <source>
        <dbReference type="Proteomes" id="UP000053647"/>
    </source>
</evidence>
<dbReference type="Proteomes" id="UP000053647">
    <property type="component" value="Unassembled WGS sequence"/>
</dbReference>
<gene>
    <name evidence="1" type="ORF">PAXINDRAFT_103463</name>
</gene>
<dbReference type="EMBL" id="KN820447">
    <property type="protein sequence ID" value="KIJ06211.1"/>
    <property type="molecule type" value="Genomic_DNA"/>
</dbReference>
<dbReference type="OrthoDB" id="2906736at2759"/>
<dbReference type="AlphaFoldDB" id="A0A0C9TG31"/>
<reference evidence="1 2" key="1">
    <citation type="submission" date="2014-06" db="EMBL/GenBank/DDBJ databases">
        <authorList>
            <consortium name="DOE Joint Genome Institute"/>
            <person name="Kuo A."/>
            <person name="Kohler A."/>
            <person name="Nagy L.G."/>
            <person name="Floudas D."/>
            <person name="Copeland A."/>
            <person name="Barry K.W."/>
            <person name="Cichocki N."/>
            <person name="Veneault-Fourrey C."/>
            <person name="LaButti K."/>
            <person name="Lindquist E.A."/>
            <person name="Lipzen A."/>
            <person name="Lundell T."/>
            <person name="Morin E."/>
            <person name="Murat C."/>
            <person name="Sun H."/>
            <person name="Tunlid A."/>
            <person name="Henrissat B."/>
            <person name="Grigoriev I.V."/>
            <person name="Hibbett D.S."/>
            <person name="Martin F."/>
            <person name="Nordberg H.P."/>
            <person name="Cantor M.N."/>
            <person name="Hua S.X."/>
        </authorList>
    </citation>
    <scope>NUCLEOTIDE SEQUENCE [LARGE SCALE GENOMIC DNA]</scope>
    <source>
        <strain evidence="1 2">ATCC 200175</strain>
    </source>
</reference>
<organism evidence="1 2">
    <name type="scientific">Paxillus involutus ATCC 200175</name>
    <dbReference type="NCBI Taxonomy" id="664439"/>
    <lineage>
        <taxon>Eukaryota</taxon>
        <taxon>Fungi</taxon>
        <taxon>Dikarya</taxon>
        <taxon>Basidiomycota</taxon>
        <taxon>Agaricomycotina</taxon>
        <taxon>Agaricomycetes</taxon>
        <taxon>Agaricomycetidae</taxon>
        <taxon>Boletales</taxon>
        <taxon>Paxilineae</taxon>
        <taxon>Paxillaceae</taxon>
        <taxon>Paxillus</taxon>
    </lineage>
</organism>
<sequence>MPQLKTLTGASALAFLLLHDHDHAQHLGFHIPLKSKQISSKAATATKDLVLDMVGLLTVKTTSRPGEKLAQNITVTFPDIGFIHTGPFTYPSFIPYPVQDCTDVQGTLYVLGENPKLGSNGFNAQQYPPYPLLDGGELPSGRVTIDFWDDNRITGIMLTTMFLVVLENGSPSTLNGEMGKATWLSESIELFLGSYHVRTRGDVEVCKLERSVAISVDLQNRRCR</sequence>
<reference evidence="2" key="2">
    <citation type="submission" date="2015-01" db="EMBL/GenBank/DDBJ databases">
        <title>Evolutionary Origins and Diversification of the Mycorrhizal Mutualists.</title>
        <authorList>
            <consortium name="DOE Joint Genome Institute"/>
            <consortium name="Mycorrhizal Genomics Consortium"/>
            <person name="Kohler A."/>
            <person name="Kuo A."/>
            <person name="Nagy L.G."/>
            <person name="Floudas D."/>
            <person name="Copeland A."/>
            <person name="Barry K.W."/>
            <person name="Cichocki N."/>
            <person name="Veneault-Fourrey C."/>
            <person name="LaButti K."/>
            <person name="Lindquist E.A."/>
            <person name="Lipzen A."/>
            <person name="Lundell T."/>
            <person name="Morin E."/>
            <person name="Murat C."/>
            <person name="Riley R."/>
            <person name="Ohm R."/>
            <person name="Sun H."/>
            <person name="Tunlid A."/>
            <person name="Henrissat B."/>
            <person name="Grigoriev I.V."/>
            <person name="Hibbett D.S."/>
            <person name="Martin F."/>
        </authorList>
    </citation>
    <scope>NUCLEOTIDE SEQUENCE [LARGE SCALE GENOMIC DNA]</scope>
    <source>
        <strain evidence="2">ATCC 200175</strain>
    </source>
</reference>
<evidence type="ECO:0000313" key="1">
    <source>
        <dbReference type="EMBL" id="KIJ06211.1"/>
    </source>
</evidence>
<name>A0A0C9TG31_PAXIN</name>
<dbReference type="HOGENOM" id="CLU_121064_0_0_1"/>
<keyword evidence="2" id="KW-1185">Reference proteome</keyword>
<proteinExistence type="predicted"/>
<accession>A0A0C9TG31</accession>
<feature type="non-terminal residue" evidence="1">
    <location>
        <position position="224"/>
    </location>
</feature>